<keyword evidence="3" id="KW-0238">DNA-binding</keyword>
<dbReference type="InterPro" id="IPR050090">
    <property type="entry name" value="Tyrosine_recombinase_XerCD"/>
</dbReference>
<comment type="similarity">
    <text evidence="1">Belongs to the 'phage' integrase family.</text>
</comment>
<dbReference type="InterPro" id="IPR010998">
    <property type="entry name" value="Integrase_recombinase_N"/>
</dbReference>
<dbReference type="PROSITE" id="PS51898">
    <property type="entry name" value="TYR_RECOMBINASE"/>
    <property type="match status" value="1"/>
</dbReference>
<dbReference type="InterPro" id="IPR011010">
    <property type="entry name" value="DNA_brk_join_enz"/>
</dbReference>
<evidence type="ECO:0000259" key="5">
    <source>
        <dbReference type="PROSITE" id="PS51898"/>
    </source>
</evidence>
<evidence type="ECO:0000256" key="1">
    <source>
        <dbReference type="ARBA" id="ARBA00008857"/>
    </source>
</evidence>
<evidence type="ECO:0000256" key="4">
    <source>
        <dbReference type="ARBA" id="ARBA00023172"/>
    </source>
</evidence>
<organism evidence="6">
    <name type="scientific">Yersinia ruckeri</name>
    <dbReference type="NCBI Taxonomy" id="29486"/>
    <lineage>
        <taxon>Bacteria</taxon>
        <taxon>Pseudomonadati</taxon>
        <taxon>Pseudomonadota</taxon>
        <taxon>Gammaproteobacteria</taxon>
        <taxon>Enterobacterales</taxon>
        <taxon>Yersiniaceae</taxon>
        <taxon>Yersinia</taxon>
    </lineage>
</organism>
<sequence>MAQRYNLYRRSSGIYVLRITVPVRYRALIGQREIHSSTRTTHLANARVIAARLLEKWYASLEEFRQLDKEKIRGNAPLLAGAGKISLSLFCESFGVELETVIQHLLANNVPVYCFAEGRTAFQIEDYTEVEREDNGGFVLNNLEQKGIEGVIRGYVRLFHSSYAFKQLLEHGYTDEGAFRTNGDNRLSIWLMDFPGVRLDASSLFINNVQAENLRSIWDKALAKSEPELPVLSCVPALVSAPVSPIVVVTNPFCNPIYAAKTISEVLEKFIGYKKTGDFKLASENKIRSRIAHFIEVMGDLTLADLDRDVVKDYVVKMQNMPGNLYLMRRRYDAEDFNQLIEKALAADEPKMTKDAIERHIASMGAMLEWARKETYLIANPTENVLAKRKRTSKDQDKRNQFTDDELELIFSADWFKKGAGIPNKFGRYINFRPYHYWLPLLALYSGGRINELCQLYISDIRMSENSVAYLDFNLDTPDKVVDDETEADKSLKNINSQRQMPIHPELIKLGFLKYVEALKANGQERLFPELKHNEIKGYRGYASKWFNENYLGKQLELPRNGKRVFHSLRHNYVNHLDRLELSERMIAQLVGHARGSTTAMTTYRKDRAVEEQFDAISKLTYDLPDIKPFDVKAGLKALKDALRKQRP</sequence>
<dbReference type="Pfam" id="PF00589">
    <property type="entry name" value="Phage_integrase"/>
    <property type="match status" value="1"/>
</dbReference>
<reference evidence="7 8" key="2">
    <citation type="submission" date="2018-06" db="EMBL/GenBank/DDBJ databases">
        <authorList>
            <consortium name="Pathogen Informatics"/>
            <person name="Doyle S."/>
        </authorList>
    </citation>
    <scope>NUCLEOTIDE SEQUENCE [LARGE SCALE GENOMIC DNA]</scope>
    <source>
        <strain evidence="7 8">NCTC10476</strain>
    </source>
</reference>
<evidence type="ECO:0000313" key="8">
    <source>
        <dbReference type="Proteomes" id="UP000255169"/>
    </source>
</evidence>
<dbReference type="InterPro" id="IPR013762">
    <property type="entry name" value="Integrase-like_cat_sf"/>
</dbReference>
<reference evidence="6" key="1">
    <citation type="journal article" date="2015" name="Genome Announc.">
        <title>Complete Genome Sequence of Yersinia ruckeri Strain CSF007-82, Etiologic Agent of Red Mouth Disease in Salmonid Fish.</title>
        <authorList>
            <person name="Nelson M.C."/>
            <person name="LaPatra S.E."/>
            <person name="Welch T.J."/>
            <person name="Graf J."/>
        </authorList>
    </citation>
    <scope>NUCLEOTIDE SEQUENCE</scope>
    <source>
        <strain evidence="6">CSF007-82</strain>
    </source>
</reference>
<dbReference type="Proteomes" id="UP000255169">
    <property type="component" value="Unassembled WGS sequence"/>
</dbReference>
<keyword evidence="8" id="KW-1185">Reference proteome</keyword>
<dbReference type="RefSeq" id="WP_004719188.1">
    <property type="nucleotide sequence ID" value="NZ_CCYO01000007.1"/>
</dbReference>
<dbReference type="Gene3D" id="1.10.150.130">
    <property type="match status" value="1"/>
</dbReference>
<dbReference type="EMBL" id="LN681231">
    <property type="protein sequence ID" value="CEK28652.1"/>
    <property type="molecule type" value="Genomic_DNA"/>
</dbReference>
<dbReference type="CDD" id="cd01184">
    <property type="entry name" value="INT_C_like_1"/>
    <property type="match status" value="1"/>
</dbReference>
<dbReference type="GO" id="GO:0015074">
    <property type="term" value="P:DNA integration"/>
    <property type="evidence" value="ECO:0007669"/>
    <property type="project" value="UniProtKB-KW"/>
</dbReference>
<evidence type="ECO:0000256" key="2">
    <source>
        <dbReference type="ARBA" id="ARBA00022908"/>
    </source>
</evidence>
<dbReference type="OrthoDB" id="9784724at2"/>
<dbReference type="InterPro" id="IPR002104">
    <property type="entry name" value="Integrase_catalytic"/>
</dbReference>
<dbReference type="SUPFAM" id="SSF56349">
    <property type="entry name" value="DNA breaking-rejoining enzymes"/>
    <property type="match status" value="1"/>
</dbReference>
<dbReference type="GeneID" id="66880535"/>
<protein>
    <submittedName>
        <fullName evidence="6 7">Integrase</fullName>
    </submittedName>
</protein>
<evidence type="ECO:0000313" key="6">
    <source>
        <dbReference type="EMBL" id="CEK28652.1"/>
    </source>
</evidence>
<dbReference type="PANTHER" id="PTHR30349:SF41">
    <property type="entry name" value="INTEGRASE_RECOMBINASE PROTEIN MJ0367-RELATED"/>
    <property type="match status" value="1"/>
</dbReference>
<feature type="domain" description="Tyr recombinase" evidence="5">
    <location>
        <begin position="397"/>
        <end position="618"/>
    </location>
</feature>
<gene>
    <name evidence="6" type="ORF">CSF007_14635</name>
    <name evidence="7" type="ORF">NCTC10476_02788</name>
</gene>
<dbReference type="InterPro" id="IPR046668">
    <property type="entry name" value="DUF6538"/>
</dbReference>
<dbReference type="Gene3D" id="1.10.443.10">
    <property type="entry name" value="Intergrase catalytic core"/>
    <property type="match status" value="1"/>
</dbReference>
<accession>A0A0A8VFV1</accession>
<dbReference type="PANTHER" id="PTHR30349">
    <property type="entry name" value="PHAGE INTEGRASE-RELATED"/>
    <property type="match status" value="1"/>
</dbReference>
<name>A0A0A8VFV1_YERRU</name>
<proteinExistence type="inferred from homology"/>
<keyword evidence="4" id="KW-0233">DNA recombination</keyword>
<dbReference type="GO" id="GO:0003677">
    <property type="term" value="F:DNA binding"/>
    <property type="evidence" value="ECO:0007669"/>
    <property type="project" value="UniProtKB-KW"/>
</dbReference>
<dbReference type="AlphaFoldDB" id="A0A0A8VFV1"/>
<dbReference type="EMBL" id="UHJG01000001">
    <property type="protein sequence ID" value="SUQ01434.1"/>
    <property type="molecule type" value="Genomic_DNA"/>
</dbReference>
<evidence type="ECO:0000256" key="3">
    <source>
        <dbReference type="ARBA" id="ARBA00023125"/>
    </source>
</evidence>
<dbReference type="Pfam" id="PF20172">
    <property type="entry name" value="DUF6538"/>
    <property type="match status" value="1"/>
</dbReference>
<evidence type="ECO:0000313" key="7">
    <source>
        <dbReference type="EMBL" id="SUQ01434.1"/>
    </source>
</evidence>
<dbReference type="GO" id="GO:0006310">
    <property type="term" value="P:DNA recombination"/>
    <property type="evidence" value="ECO:0007669"/>
    <property type="project" value="UniProtKB-KW"/>
</dbReference>
<keyword evidence="2" id="KW-0229">DNA integration</keyword>